<protein>
    <submittedName>
        <fullName evidence="7">GT2 family glycosyltransferase</fullName>
    </submittedName>
</protein>
<proteinExistence type="inferred from homology"/>
<dbReference type="SUPFAM" id="SSF53756">
    <property type="entry name" value="UDP-Glycosyltransferase/glycogen phosphorylase"/>
    <property type="match status" value="1"/>
</dbReference>
<dbReference type="Pfam" id="PF13692">
    <property type="entry name" value="Glyco_trans_1_4"/>
    <property type="match status" value="1"/>
</dbReference>
<dbReference type="InterPro" id="IPR001173">
    <property type="entry name" value="Glyco_trans_2-like"/>
</dbReference>
<dbReference type="Gene3D" id="3.90.550.10">
    <property type="entry name" value="Spore Coat Polysaccharide Biosynthesis Protein SpsA, Chain A"/>
    <property type="match status" value="1"/>
</dbReference>
<dbReference type="RefSeq" id="WP_110044254.1">
    <property type="nucleotide sequence ID" value="NZ_CP054612.1"/>
</dbReference>
<evidence type="ECO:0000256" key="2">
    <source>
        <dbReference type="ARBA" id="ARBA00006739"/>
    </source>
</evidence>
<evidence type="ECO:0000256" key="5">
    <source>
        <dbReference type="SAM" id="MobiDB-lite"/>
    </source>
</evidence>
<evidence type="ECO:0000256" key="3">
    <source>
        <dbReference type="ARBA" id="ARBA00022676"/>
    </source>
</evidence>
<dbReference type="InterPro" id="IPR029044">
    <property type="entry name" value="Nucleotide-diphossugar_trans"/>
</dbReference>
<organism evidence="7 8">
    <name type="scientific">Paenibacillus cellulosilyticus</name>
    <dbReference type="NCBI Taxonomy" id="375489"/>
    <lineage>
        <taxon>Bacteria</taxon>
        <taxon>Bacillati</taxon>
        <taxon>Bacillota</taxon>
        <taxon>Bacilli</taxon>
        <taxon>Bacillales</taxon>
        <taxon>Paenibacillaceae</taxon>
        <taxon>Paenibacillus</taxon>
    </lineage>
</organism>
<evidence type="ECO:0000259" key="6">
    <source>
        <dbReference type="Pfam" id="PF00535"/>
    </source>
</evidence>
<comment type="pathway">
    <text evidence="1">Cell wall biogenesis; cell wall polysaccharide biosynthesis.</text>
</comment>
<comment type="similarity">
    <text evidence="2">Belongs to the glycosyltransferase 2 family.</text>
</comment>
<sequence>MVKKRRMQGHKKNKPAASALPRTPKTKTRLKESAIPRVKKRKELVPEAISLPSMSLPTDTPRLESVHFDTNNRAMDLPHHEKAGKYPLDVFRFPIIDWHYRFQRPQQFCLKFANDGYRVFYFHVDTKAIDDTYATFEDICRNIEVIPVQERIWTVRLCSYNPLNAYRSTIQHELDIHYLLMSLEAIKQRFAITNLLSIVDLPFWSTLVFRLANNTIIYDCMDEHHGFNNVSADNLALEEPLLKQADLVIASSEQLLSKASEMTSNVLLLRNAADFEHFNKPPELLAPQLRENQKPVIGYHGAIAQWFDSELISFLASRHPDWEFVLIGHNYSLDQRQYDDHVHFVGELPYSELPSYLHGFDVCVIPFLLNPLTLATNPVKVYEYLAAGKPVIATRLPELEAMDGLVVIADTYLQFEEAIQMALEDQSNEKHALLRSQYASKHTWLSRYQQLMKHLTTAYFPKVSIVIAAYNNFIFTERCVESIFAHNRNPNLEVIIVDNGSSDETRNWGGSHSQLKLVRLSHNLGYAAANNLGCRLSVGDYILLLNNDTIVSEGWMEGLIEPLRNNLELGMVGPVSNSVGNDQMLEFAVSNDVHGAEPAFLNKFKQLYKGRRRMTDNLGFFCVAMKREVYEAVGGLDENFGIGMFEDDDYCLRVRNSGYQLAIIEDVFVHHSGSATLRQLPNTQYQSLFDQNKRLFESKWNMRWKPHPRPISALAEWDSFQEVSATLGKHRV</sequence>
<dbReference type="PANTHER" id="PTHR43179:SF12">
    <property type="entry name" value="GALACTOFURANOSYLTRANSFERASE GLFT2"/>
    <property type="match status" value="1"/>
</dbReference>
<keyword evidence="3" id="KW-0328">Glycosyltransferase</keyword>
<feature type="compositionally biased region" description="Basic residues" evidence="5">
    <location>
        <begin position="1"/>
        <end position="14"/>
    </location>
</feature>
<evidence type="ECO:0000256" key="4">
    <source>
        <dbReference type="ARBA" id="ARBA00022679"/>
    </source>
</evidence>
<dbReference type="Gene3D" id="3.40.50.2000">
    <property type="entry name" value="Glycogen Phosphorylase B"/>
    <property type="match status" value="1"/>
</dbReference>
<feature type="domain" description="Glycosyltransferase 2-like" evidence="6">
    <location>
        <begin position="464"/>
        <end position="597"/>
    </location>
</feature>
<dbReference type="AlphaFoldDB" id="A0A2V2YTF6"/>
<feature type="region of interest" description="Disordered" evidence="5">
    <location>
        <begin position="1"/>
        <end position="33"/>
    </location>
</feature>
<dbReference type="OrthoDB" id="9816564at2"/>
<name>A0A2V2YTF6_9BACL</name>
<gene>
    <name evidence="7" type="ORF">DFQ01_10844</name>
</gene>
<accession>A0A2V2YTF6</accession>
<comment type="caution">
    <text evidence="7">The sequence shown here is derived from an EMBL/GenBank/DDBJ whole genome shotgun (WGS) entry which is preliminary data.</text>
</comment>
<keyword evidence="8" id="KW-1185">Reference proteome</keyword>
<dbReference type="Proteomes" id="UP000246635">
    <property type="component" value="Unassembled WGS sequence"/>
</dbReference>
<dbReference type="Pfam" id="PF00535">
    <property type="entry name" value="Glycos_transf_2"/>
    <property type="match status" value="1"/>
</dbReference>
<dbReference type="PANTHER" id="PTHR43179">
    <property type="entry name" value="RHAMNOSYLTRANSFERASE WBBL"/>
    <property type="match status" value="1"/>
</dbReference>
<dbReference type="CDD" id="cd04186">
    <property type="entry name" value="GT_2_like_c"/>
    <property type="match status" value="1"/>
</dbReference>
<evidence type="ECO:0000313" key="7">
    <source>
        <dbReference type="EMBL" id="PWW02768.1"/>
    </source>
</evidence>
<keyword evidence="4 7" id="KW-0808">Transferase</keyword>
<evidence type="ECO:0000256" key="1">
    <source>
        <dbReference type="ARBA" id="ARBA00004776"/>
    </source>
</evidence>
<dbReference type="SUPFAM" id="SSF53448">
    <property type="entry name" value="Nucleotide-diphospho-sugar transferases"/>
    <property type="match status" value="1"/>
</dbReference>
<reference evidence="7 8" key="1">
    <citation type="submission" date="2018-05" db="EMBL/GenBank/DDBJ databases">
        <title>Genomic Encyclopedia of Type Strains, Phase III (KMG-III): the genomes of soil and plant-associated and newly described type strains.</title>
        <authorList>
            <person name="Whitman W."/>
        </authorList>
    </citation>
    <scope>NUCLEOTIDE SEQUENCE [LARGE SCALE GENOMIC DNA]</scope>
    <source>
        <strain evidence="7 8">CECT 5696</strain>
    </source>
</reference>
<evidence type="ECO:0000313" key="8">
    <source>
        <dbReference type="Proteomes" id="UP000246635"/>
    </source>
</evidence>
<dbReference type="Gene3D" id="3.40.50.11010">
    <property type="match status" value="1"/>
</dbReference>
<dbReference type="GO" id="GO:0016757">
    <property type="term" value="F:glycosyltransferase activity"/>
    <property type="evidence" value="ECO:0007669"/>
    <property type="project" value="UniProtKB-KW"/>
</dbReference>
<dbReference type="EMBL" id="QGTQ01000008">
    <property type="protein sequence ID" value="PWW02768.1"/>
    <property type="molecule type" value="Genomic_DNA"/>
</dbReference>